<dbReference type="Pfam" id="PF00067">
    <property type="entry name" value="p450"/>
    <property type="match status" value="1"/>
</dbReference>
<keyword evidence="2" id="KW-0560">Oxidoreductase</keyword>
<sequence length="404" mass="44332">MMPMFDETLPHKTLFELLTDATDDRDAFYDAMPALPGAYRDVSGTWMVGRYRLACAVLDHPALTTRSPLVECDVVRDEAGLLDTMLFADDSMHERMRKTFAPLFAKPRLAALRTHLASDLDALLEQIPDPRRFDLVEHIAQRLPALAACRLLGIDPVHAPRLQAQSMGPIRLISAMPIGPADHALAVAQTRRFVDELDVHLDTVCAVLQAGGTRPALARRQLLANVLLTFIAGYGTTMLSLGNTFAQALARRDLWQALVQEPRRVPLALRELMRIEPAVHVMIRFARADVELDGLRMAKGDVVAVVAAAANRDPDEFAGPGDIRLDRAHGGLVFGAGSHGCLGAALARMQLAVVFETLLARMPGLMLEPGAHSRLQEGAFRGYRSLRVYDAAAPERRGHTGRRK</sequence>
<comment type="similarity">
    <text evidence="1 2">Belongs to the cytochrome P450 family.</text>
</comment>
<dbReference type="Proteomes" id="UP000238206">
    <property type="component" value="Unassembled WGS sequence"/>
</dbReference>
<keyword evidence="2" id="KW-0349">Heme</keyword>
<evidence type="ECO:0000256" key="2">
    <source>
        <dbReference type="RuleBase" id="RU000461"/>
    </source>
</evidence>
<keyword evidence="2" id="KW-0479">Metal-binding</keyword>
<dbReference type="InterPro" id="IPR036396">
    <property type="entry name" value="Cyt_P450_sf"/>
</dbReference>
<reference evidence="3 4" key="1">
    <citation type="submission" date="2018-02" db="EMBL/GenBank/DDBJ databases">
        <title>Draft genome sequencing of Burkholderia cepacia Y14-15.</title>
        <authorList>
            <person name="Zheng B.-X."/>
        </authorList>
    </citation>
    <scope>NUCLEOTIDE SEQUENCE [LARGE SCALE GENOMIC DNA]</scope>
    <source>
        <strain evidence="3 4">Y14-15</strain>
    </source>
</reference>
<keyword evidence="2" id="KW-0408">Iron</keyword>
<dbReference type="PROSITE" id="PS00086">
    <property type="entry name" value="CYTOCHROME_P450"/>
    <property type="match status" value="1"/>
</dbReference>
<dbReference type="PRINTS" id="PR00359">
    <property type="entry name" value="BP450"/>
</dbReference>
<dbReference type="InterPro" id="IPR001128">
    <property type="entry name" value="Cyt_P450"/>
</dbReference>
<organism evidence="3 4">
    <name type="scientific">Burkholderia cepacia</name>
    <name type="common">Pseudomonas cepacia</name>
    <dbReference type="NCBI Taxonomy" id="292"/>
    <lineage>
        <taxon>Bacteria</taxon>
        <taxon>Pseudomonadati</taxon>
        <taxon>Pseudomonadota</taxon>
        <taxon>Betaproteobacteria</taxon>
        <taxon>Burkholderiales</taxon>
        <taxon>Burkholderiaceae</taxon>
        <taxon>Burkholderia</taxon>
        <taxon>Burkholderia cepacia complex</taxon>
    </lineage>
</organism>
<proteinExistence type="inferred from homology"/>
<dbReference type="PANTHER" id="PTHR46696:SF1">
    <property type="entry name" value="CYTOCHROME P450 YJIB-RELATED"/>
    <property type="match status" value="1"/>
</dbReference>
<evidence type="ECO:0000313" key="3">
    <source>
        <dbReference type="EMBL" id="PQP18648.1"/>
    </source>
</evidence>
<dbReference type="InterPro" id="IPR017972">
    <property type="entry name" value="Cyt_P450_CS"/>
</dbReference>
<dbReference type="GO" id="GO:0004497">
    <property type="term" value="F:monooxygenase activity"/>
    <property type="evidence" value="ECO:0007669"/>
    <property type="project" value="UniProtKB-KW"/>
</dbReference>
<dbReference type="Gene3D" id="1.10.630.10">
    <property type="entry name" value="Cytochrome P450"/>
    <property type="match status" value="1"/>
</dbReference>
<dbReference type="GO" id="GO:0020037">
    <property type="term" value="F:heme binding"/>
    <property type="evidence" value="ECO:0007669"/>
    <property type="project" value="InterPro"/>
</dbReference>
<accession>A0A2S8IV60</accession>
<keyword evidence="2" id="KW-0503">Monooxygenase</keyword>
<dbReference type="GO" id="GO:0016705">
    <property type="term" value="F:oxidoreductase activity, acting on paired donors, with incorporation or reduction of molecular oxygen"/>
    <property type="evidence" value="ECO:0007669"/>
    <property type="project" value="InterPro"/>
</dbReference>
<dbReference type="EMBL" id="PUIQ01000013">
    <property type="protein sequence ID" value="PQP18648.1"/>
    <property type="molecule type" value="Genomic_DNA"/>
</dbReference>
<gene>
    <name evidence="3" type="ORF">C5615_12445</name>
</gene>
<protein>
    <submittedName>
        <fullName evidence="3">Cytochrome P450</fullName>
    </submittedName>
</protein>
<dbReference type="GO" id="GO:0005506">
    <property type="term" value="F:iron ion binding"/>
    <property type="evidence" value="ECO:0007669"/>
    <property type="project" value="InterPro"/>
</dbReference>
<evidence type="ECO:0000256" key="1">
    <source>
        <dbReference type="ARBA" id="ARBA00010617"/>
    </source>
</evidence>
<dbReference type="PANTHER" id="PTHR46696">
    <property type="entry name" value="P450, PUTATIVE (EUROFUNG)-RELATED"/>
    <property type="match status" value="1"/>
</dbReference>
<dbReference type="SUPFAM" id="SSF48264">
    <property type="entry name" value="Cytochrome P450"/>
    <property type="match status" value="1"/>
</dbReference>
<dbReference type="InterPro" id="IPR002397">
    <property type="entry name" value="Cyt_P450_B"/>
</dbReference>
<name>A0A2S8IV60_BURCE</name>
<dbReference type="AlphaFoldDB" id="A0A2S8IV60"/>
<comment type="caution">
    <text evidence="3">The sequence shown here is derived from an EMBL/GenBank/DDBJ whole genome shotgun (WGS) entry which is preliminary data.</text>
</comment>
<evidence type="ECO:0000313" key="4">
    <source>
        <dbReference type="Proteomes" id="UP000238206"/>
    </source>
</evidence>